<name>A0ABV6YLU8_UNCEI</name>
<reference evidence="2 3" key="1">
    <citation type="submission" date="2024-09" db="EMBL/GenBank/DDBJ databases">
        <authorList>
            <person name="D'Angelo T."/>
        </authorList>
    </citation>
    <scope>NUCLEOTIDE SEQUENCE [LARGE SCALE GENOMIC DNA]</scope>
    <source>
        <strain evidence="2">SAG AM-320-E07</strain>
    </source>
</reference>
<evidence type="ECO:0000313" key="2">
    <source>
        <dbReference type="EMBL" id="MFC1573311.1"/>
    </source>
</evidence>
<feature type="transmembrane region" description="Helical" evidence="1">
    <location>
        <begin position="90"/>
        <end position="110"/>
    </location>
</feature>
<evidence type="ECO:0008006" key="4">
    <source>
        <dbReference type="Google" id="ProtNLM"/>
    </source>
</evidence>
<keyword evidence="1" id="KW-0812">Transmembrane</keyword>
<keyword evidence="1" id="KW-1133">Transmembrane helix</keyword>
<accession>A0ABV6YLU8</accession>
<dbReference type="Proteomes" id="UP001593833">
    <property type="component" value="Unassembled WGS sequence"/>
</dbReference>
<organism evidence="2 3">
    <name type="scientific">Eiseniibacteriota bacterium</name>
    <dbReference type="NCBI Taxonomy" id="2212470"/>
    <lineage>
        <taxon>Bacteria</taxon>
        <taxon>Candidatus Eiseniibacteriota</taxon>
    </lineage>
</organism>
<keyword evidence="1" id="KW-0472">Membrane</keyword>
<comment type="caution">
    <text evidence="2">The sequence shown here is derived from an EMBL/GenBank/DDBJ whole genome shotgun (WGS) entry which is preliminary data.</text>
</comment>
<evidence type="ECO:0000256" key="1">
    <source>
        <dbReference type="SAM" id="Phobius"/>
    </source>
</evidence>
<protein>
    <recommendedName>
        <fullName evidence="4">Zinc-finger domain-containing protein</fullName>
    </recommendedName>
</protein>
<gene>
    <name evidence="2" type="ORF">ACFL6M_06900</name>
</gene>
<evidence type="ECO:0000313" key="3">
    <source>
        <dbReference type="Proteomes" id="UP001593833"/>
    </source>
</evidence>
<sequence>MESDGRYECVEPQLGELLWQFDMPDVDPRLRQELAQHLTVCDACRFSRAVEERVATGLKDGSLDIKAPTGNAVLSAVLSLFTPPRQKAAAGLRTGGVLAVAACLALILWLPPVAPSLGLISRAEEGAPSFDRPVSEEIVLGGHPQISYDGTCVPISRVQAATG</sequence>
<keyword evidence="3" id="KW-1185">Reference proteome</keyword>
<dbReference type="EMBL" id="JBHPKH010000121">
    <property type="protein sequence ID" value="MFC1573311.1"/>
    <property type="molecule type" value="Genomic_DNA"/>
</dbReference>
<proteinExistence type="predicted"/>